<dbReference type="PANTHER" id="PTHR22916:SF51">
    <property type="entry name" value="GLYCOSYLTRANSFERASE EPSH-RELATED"/>
    <property type="match status" value="1"/>
</dbReference>
<dbReference type="Gene3D" id="3.90.550.10">
    <property type="entry name" value="Spore Coat Polysaccharide Biosynthesis Protein SpsA, Chain A"/>
    <property type="match status" value="1"/>
</dbReference>
<dbReference type="AlphaFoldDB" id="A0A6G8I1G0"/>
<dbReference type="Proteomes" id="UP000503166">
    <property type="component" value="Chromosome"/>
</dbReference>
<sequence length="336" mass="38481">MSDIKVSLIVAIYKSEKFLPKLLDSIINQTYNNLEIILVDDGSPDNSGKICDEYSERDDRIKVIHKKNGGACEARNDGLAAVTGDYVAIIDGDDWLELDFVEYLLNIALTTNSDMALSDKIFTTRDRKQTENDKIEVWSAAEAATAIIYPKMEIGPWNKLYKTELLKNNNILFSVPWSGEGLYFSSTAAQYSNQVGVGHRKVYNYRLNNVNSGLTNFKLEMGLNAEWNIKNIKNHLIIQDKKLQEACNYHIWKNQEYVIYLIIATDTLKQNKSKYYECKKNMLKLLPGRLIHSDLTFKNKVSMILRTVFTVTTAKRSIRKNRAALAKDVMNWEVKL</sequence>
<dbReference type="GO" id="GO:0016757">
    <property type="term" value="F:glycosyltransferase activity"/>
    <property type="evidence" value="ECO:0007669"/>
    <property type="project" value="UniProtKB-KW"/>
</dbReference>
<evidence type="ECO:0000313" key="4">
    <source>
        <dbReference type="EMBL" id="QIM47003.1"/>
    </source>
</evidence>
<dbReference type="RefSeq" id="WP_074639181.1">
    <property type="nucleotide sequence ID" value="NZ_CP046919.1"/>
</dbReference>
<dbReference type="PANTHER" id="PTHR22916">
    <property type="entry name" value="GLYCOSYLTRANSFERASE"/>
    <property type="match status" value="1"/>
</dbReference>
<dbReference type="SUPFAM" id="SSF53448">
    <property type="entry name" value="Nucleotide-diphospho-sugar transferases"/>
    <property type="match status" value="1"/>
</dbReference>
<dbReference type="InterPro" id="IPR001173">
    <property type="entry name" value="Glyco_trans_2-like"/>
</dbReference>
<protein>
    <submittedName>
        <fullName evidence="4">Glycosyltransferase</fullName>
    </submittedName>
</protein>
<feature type="domain" description="Glycosyltransferase 2-like" evidence="3">
    <location>
        <begin position="7"/>
        <end position="134"/>
    </location>
</feature>
<accession>A0A6G8I1G0</accession>
<dbReference type="KEGG" id="srum:GPZ88_08140"/>
<proteinExistence type="predicted"/>
<dbReference type="CDD" id="cd00761">
    <property type="entry name" value="Glyco_tranf_GTA_type"/>
    <property type="match status" value="1"/>
</dbReference>
<dbReference type="EMBL" id="CP046919">
    <property type="protein sequence ID" value="QIM47003.1"/>
    <property type="molecule type" value="Genomic_DNA"/>
</dbReference>
<gene>
    <name evidence="4" type="ORF">GPZ88_08140</name>
</gene>
<dbReference type="InterPro" id="IPR029044">
    <property type="entry name" value="Nucleotide-diphossugar_trans"/>
</dbReference>
<name>A0A6G8I1G0_9STRE</name>
<evidence type="ECO:0000313" key="5">
    <source>
        <dbReference type="Proteomes" id="UP000503166"/>
    </source>
</evidence>
<keyword evidence="2 4" id="KW-0808">Transferase</keyword>
<reference evidence="4 5" key="1">
    <citation type="submission" date="2019-12" db="EMBL/GenBank/DDBJ databases">
        <title>Complete genome sequence of Streptococcus sp. CNU G2 isolated frome Bos taurus coreanae.</title>
        <authorList>
            <person name="Park S.Y."/>
            <person name="Kim J.H."/>
            <person name="Seo S.W."/>
        </authorList>
    </citation>
    <scope>NUCLEOTIDE SEQUENCE [LARGE SCALE GENOMIC DNA]</scope>
    <source>
        <strain evidence="4 5">CNU G2</strain>
    </source>
</reference>
<dbReference type="Pfam" id="PF00535">
    <property type="entry name" value="Glycos_transf_2"/>
    <property type="match status" value="1"/>
</dbReference>
<organism evidence="4 5">
    <name type="scientific">Streptococcus ruminicola</name>
    <dbReference type="NCBI Taxonomy" id="2686210"/>
    <lineage>
        <taxon>Bacteria</taxon>
        <taxon>Bacillati</taxon>
        <taxon>Bacillota</taxon>
        <taxon>Bacilli</taxon>
        <taxon>Lactobacillales</taxon>
        <taxon>Streptococcaceae</taxon>
        <taxon>Streptococcus</taxon>
    </lineage>
</organism>
<evidence type="ECO:0000256" key="2">
    <source>
        <dbReference type="ARBA" id="ARBA00022679"/>
    </source>
</evidence>
<evidence type="ECO:0000259" key="3">
    <source>
        <dbReference type="Pfam" id="PF00535"/>
    </source>
</evidence>
<keyword evidence="1" id="KW-0328">Glycosyltransferase</keyword>
<evidence type="ECO:0000256" key="1">
    <source>
        <dbReference type="ARBA" id="ARBA00022676"/>
    </source>
</evidence>